<dbReference type="SUPFAM" id="SSF46565">
    <property type="entry name" value="Chaperone J-domain"/>
    <property type="match status" value="1"/>
</dbReference>
<dbReference type="GO" id="GO:0006260">
    <property type="term" value="P:DNA replication"/>
    <property type="evidence" value="ECO:0007669"/>
    <property type="project" value="UniProtKB-KW"/>
</dbReference>
<feature type="domain" description="J" evidence="4">
    <location>
        <begin position="6"/>
        <end position="67"/>
    </location>
</feature>
<dbReference type="InterPro" id="IPR001623">
    <property type="entry name" value="DnaJ_domain"/>
</dbReference>
<dbReference type="Gene3D" id="1.10.287.110">
    <property type="entry name" value="DnaJ domain"/>
    <property type="match status" value="1"/>
</dbReference>
<reference evidence="5 6" key="1">
    <citation type="submission" date="2016-10" db="EMBL/GenBank/DDBJ databases">
        <authorList>
            <person name="de Groot N.N."/>
        </authorList>
    </citation>
    <scope>NUCLEOTIDE SEQUENCE [LARGE SCALE GENOMIC DNA]</scope>
    <source>
        <strain evidence="5 6">DSM 23995</strain>
    </source>
</reference>
<keyword evidence="6" id="KW-1185">Reference proteome</keyword>
<dbReference type="CDD" id="cd06257">
    <property type="entry name" value="DnaJ"/>
    <property type="match status" value="1"/>
</dbReference>
<dbReference type="SMART" id="SM00271">
    <property type="entry name" value="DnaJ"/>
    <property type="match status" value="1"/>
</dbReference>
<dbReference type="PANTHER" id="PTHR43096">
    <property type="entry name" value="DNAJ HOMOLOG 1, MITOCHONDRIAL-RELATED"/>
    <property type="match status" value="1"/>
</dbReference>
<feature type="region of interest" description="Disordered" evidence="3">
    <location>
        <begin position="84"/>
        <end position="106"/>
    </location>
</feature>
<dbReference type="Proteomes" id="UP000199516">
    <property type="component" value="Unassembled WGS sequence"/>
</dbReference>
<dbReference type="RefSeq" id="WP_091660853.1">
    <property type="nucleotide sequence ID" value="NZ_FONT01000003.1"/>
</dbReference>
<dbReference type="GO" id="GO:0051082">
    <property type="term" value="F:unfolded protein binding"/>
    <property type="evidence" value="ECO:0007669"/>
    <property type="project" value="TreeGrafter"/>
</dbReference>
<dbReference type="PRINTS" id="PR00625">
    <property type="entry name" value="JDOMAIN"/>
</dbReference>
<evidence type="ECO:0000259" key="4">
    <source>
        <dbReference type="PROSITE" id="PS50076"/>
    </source>
</evidence>
<feature type="compositionally biased region" description="Low complexity" evidence="3">
    <location>
        <begin position="195"/>
        <end position="204"/>
    </location>
</feature>
<dbReference type="AlphaFoldDB" id="A0A1I2D407"/>
<sequence>MDTFIDYYRVLGVTRNATKQEIKKAYREKAKQHHPDTGGNKEAFVLIKRAFDTLDDEWERRNYNALYDIYMGQNYYQEDRRDYASVKEKEGGAKNNRENEPDSRHSKQFSSVKKFASWKGVAVTSIFINALLVLSLLYTDPEEETATMELKETLASVISENEELLAHNTALDEELYALHTEYETLVEQYNQAVKTETNTATAAETQDDMNPESEPPSTKHHADEEVSNETNTDFFTLGSTEEHVKTVMGAPSGINNHTGNWRYEYSIVRFKNGKVSGWTDISDNLKVEMKQEKEDVHHFTTGSTQQDVIDVMGTPTGVDSKTNTWEYDYSTIKFENGEVIGWSDVSDNLKLK</sequence>
<dbReference type="GO" id="GO:0042026">
    <property type="term" value="P:protein refolding"/>
    <property type="evidence" value="ECO:0007669"/>
    <property type="project" value="TreeGrafter"/>
</dbReference>
<organism evidence="5 6">
    <name type="scientific">Alteribacillus iranensis</name>
    <dbReference type="NCBI Taxonomy" id="930128"/>
    <lineage>
        <taxon>Bacteria</taxon>
        <taxon>Bacillati</taxon>
        <taxon>Bacillota</taxon>
        <taxon>Bacilli</taxon>
        <taxon>Bacillales</taxon>
        <taxon>Bacillaceae</taxon>
        <taxon>Alteribacillus</taxon>
    </lineage>
</organism>
<accession>A0A1I2D407</accession>
<name>A0A1I2D407_9BACI</name>
<feature type="region of interest" description="Disordered" evidence="3">
    <location>
        <begin position="195"/>
        <end position="230"/>
    </location>
</feature>
<evidence type="ECO:0000313" key="5">
    <source>
        <dbReference type="EMBL" id="SFE75241.1"/>
    </source>
</evidence>
<proteinExistence type="predicted"/>
<dbReference type="PROSITE" id="PS00636">
    <property type="entry name" value="DNAJ_1"/>
    <property type="match status" value="1"/>
</dbReference>
<dbReference type="InterPro" id="IPR018253">
    <property type="entry name" value="DnaJ_domain_CS"/>
</dbReference>
<dbReference type="PROSITE" id="PS50076">
    <property type="entry name" value="DNAJ_2"/>
    <property type="match status" value="1"/>
</dbReference>
<protein>
    <submittedName>
        <fullName evidence="5">DnaJ domain-containing protein</fullName>
    </submittedName>
</protein>
<evidence type="ECO:0000313" key="6">
    <source>
        <dbReference type="Proteomes" id="UP000199516"/>
    </source>
</evidence>
<dbReference type="EMBL" id="FONT01000003">
    <property type="protein sequence ID" value="SFE75241.1"/>
    <property type="molecule type" value="Genomic_DNA"/>
</dbReference>
<evidence type="ECO:0000256" key="3">
    <source>
        <dbReference type="SAM" id="MobiDB-lite"/>
    </source>
</evidence>
<dbReference type="STRING" id="930128.SAMN05192532_103394"/>
<dbReference type="GO" id="GO:0005737">
    <property type="term" value="C:cytoplasm"/>
    <property type="evidence" value="ECO:0007669"/>
    <property type="project" value="TreeGrafter"/>
</dbReference>
<dbReference type="InterPro" id="IPR036869">
    <property type="entry name" value="J_dom_sf"/>
</dbReference>
<keyword evidence="2" id="KW-0346">Stress response</keyword>
<dbReference type="OrthoDB" id="9779889at2"/>
<dbReference type="Pfam" id="PF00226">
    <property type="entry name" value="DnaJ"/>
    <property type="match status" value="1"/>
</dbReference>
<dbReference type="PANTHER" id="PTHR43096:SF10">
    <property type="entry name" value="CHAPERONE PROTEIN DNAJ A6, CHLOROPLASTIC"/>
    <property type="match status" value="1"/>
</dbReference>
<evidence type="ECO:0000256" key="2">
    <source>
        <dbReference type="ARBA" id="ARBA00023016"/>
    </source>
</evidence>
<evidence type="ECO:0000256" key="1">
    <source>
        <dbReference type="ARBA" id="ARBA00022705"/>
    </source>
</evidence>
<feature type="compositionally biased region" description="Basic and acidic residues" evidence="3">
    <location>
        <begin position="84"/>
        <end position="105"/>
    </location>
</feature>
<gene>
    <name evidence="5" type="ORF">SAMN05192532_103394</name>
</gene>
<keyword evidence="1" id="KW-0235">DNA replication</keyword>